<organism evidence="9 10">
    <name type="scientific">Rhodoglobus aureus</name>
    <dbReference type="NCBI Taxonomy" id="191497"/>
    <lineage>
        <taxon>Bacteria</taxon>
        <taxon>Bacillati</taxon>
        <taxon>Actinomycetota</taxon>
        <taxon>Actinomycetes</taxon>
        <taxon>Micrococcales</taxon>
        <taxon>Microbacteriaceae</taxon>
        <taxon>Rhodoglobus</taxon>
    </lineage>
</organism>
<protein>
    <recommendedName>
        <fullName evidence="7">NADH-quinone oxidoreductase subunit</fullName>
        <ecNumber evidence="7">7.1.1.-</ecNumber>
    </recommendedName>
</protein>
<comment type="caution">
    <text evidence="9">The sequence shown here is derived from an EMBL/GenBank/DDBJ whole genome shotgun (WGS) entry which is preliminary data.</text>
</comment>
<keyword evidence="5 8" id="KW-1133">Transmembrane helix</keyword>
<keyword evidence="7" id="KW-0520">NAD</keyword>
<dbReference type="PANTHER" id="PTHR11058">
    <property type="entry name" value="NADH-UBIQUINONE OXIDOREDUCTASE CHAIN 3"/>
    <property type="match status" value="1"/>
</dbReference>
<dbReference type="EMBL" id="BAAAKW010000054">
    <property type="protein sequence ID" value="GAA1223925.1"/>
    <property type="molecule type" value="Genomic_DNA"/>
</dbReference>
<dbReference type="Pfam" id="PF00507">
    <property type="entry name" value="Oxidored_q4"/>
    <property type="match status" value="1"/>
</dbReference>
<keyword evidence="7" id="KW-0874">Quinone</keyword>
<comment type="catalytic activity">
    <reaction evidence="7">
        <text>a quinone + NADH + 5 H(+)(in) = a quinol + NAD(+) + 4 H(+)(out)</text>
        <dbReference type="Rhea" id="RHEA:57888"/>
        <dbReference type="ChEBI" id="CHEBI:15378"/>
        <dbReference type="ChEBI" id="CHEBI:24646"/>
        <dbReference type="ChEBI" id="CHEBI:57540"/>
        <dbReference type="ChEBI" id="CHEBI:57945"/>
        <dbReference type="ChEBI" id="CHEBI:132124"/>
    </reaction>
</comment>
<keyword evidence="6 8" id="KW-0472">Membrane</keyword>
<comment type="function">
    <text evidence="7">NDH-1 shuttles electrons from NADH, via FMN and iron-sulfur (Fe-S) centers, to quinones in the respiratory chain.</text>
</comment>
<feature type="transmembrane region" description="Helical" evidence="8">
    <location>
        <begin position="90"/>
        <end position="108"/>
    </location>
</feature>
<reference evidence="9 10" key="1">
    <citation type="journal article" date="2019" name="Int. J. Syst. Evol. Microbiol.">
        <title>The Global Catalogue of Microorganisms (GCM) 10K type strain sequencing project: providing services to taxonomists for standard genome sequencing and annotation.</title>
        <authorList>
            <consortium name="The Broad Institute Genomics Platform"/>
            <consortium name="The Broad Institute Genome Sequencing Center for Infectious Disease"/>
            <person name="Wu L."/>
            <person name="Ma J."/>
        </authorList>
    </citation>
    <scope>NUCLEOTIDE SEQUENCE [LARGE SCALE GENOMIC DNA]</scope>
    <source>
        <strain evidence="9 10">JCM 12762</strain>
    </source>
</reference>
<evidence type="ECO:0000256" key="2">
    <source>
        <dbReference type="ARBA" id="ARBA00008472"/>
    </source>
</evidence>
<evidence type="ECO:0000256" key="1">
    <source>
        <dbReference type="ARBA" id="ARBA00004370"/>
    </source>
</evidence>
<proteinExistence type="inferred from homology"/>
<dbReference type="InterPro" id="IPR038430">
    <property type="entry name" value="NDAH_ubi_oxred_su3_sf"/>
</dbReference>
<keyword evidence="4 7" id="KW-0812">Transmembrane</keyword>
<comment type="subcellular location">
    <subcellularLocation>
        <location evidence="7">Cell membrane</location>
        <topology evidence="7">Multi-pass membrane protein</topology>
    </subcellularLocation>
    <subcellularLocation>
        <location evidence="1">Membrane</location>
    </subcellularLocation>
</comment>
<keyword evidence="3" id="KW-0813">Transport</keyword>
<dbReference type="Gene3D" id="1.20.58.1610">
    <property type="entry name" value="NADH:ubiquinone/plastoquinone oxidoreductase, chain 3"/>
    <property type="match status" value="1"/>
</dbReference>
<evidence type="ECO:0000256" key="4">
    <source>
        <dbReference type="ARBA" id="ARBA00022692"/>
    </source>
</evidence>
<name>A0ABN1VY86_9MICO</name>
<dbReference type="InterPro" id="IPR000440">
    <property type="entry name" value="NADH_UbQ/plastoQ_OxRdtase_su3"/>
</dbReference>
<evidence type="ECO:0000256" key="3">
    <source>
        <dbReference type="ARBA" id="ARBA00022448"/>
    </source>
</evidence>
<dbReference type="PANTHER" id="PTHR11058:SF9">
    <property type="entry name" value="NADH-UBIQUINONE OXIDOREDUCTASE CHAIN 3"/>
    <property type="match status" value="1"/>
</dbReference>
<feature type="transmembrane region" description="Helical" evidence="8">
    <location>
        <begin position="6"/>
        <end position="25"/>
    </location>
</feature>
<evidence type="ECO:0000256" key="6">
    <source>
        <dbReference type="ARBA" id="ARBA00023136"/>
    </source>
</evidence>
<comment type="similarity">
    <text evidence="2 7">Belongs to the complex I subunit 3 family.</text>
</comment>
<dbReference type="Proteomes" id="UP001500943">
    <property type="component" value="Unassembled WGS sequence"/>
</dbReference>
<dbReference type="EC" id="7.1.1.-" evidence="7"/>
<evidence type="ECO:0000256" key="8">
    <source>
        <dbReference type="SAM" id="Phobius"/>
    </source>
</evidence>
<feature type="transmembrane region" description="Helical" evidence="8">
    <location>
        <begin position="58"/>
        <end position="78"/>
    </location>
</feature>
<evidence type="ECO:0000313" key="10">
    <source>
        <dbReference type="Proteomes" id="UP001500943"/>
    </source>
</evidence>
<accession>A0ABN1VY86</accession>
<sequence>MSAYISVAVILGVAMAGIGILYLVARATAVSRDPIQVMPFLSGWEPREHALSRYHARWYPLTLIFLAFDVEMLFMYPWAVVVVNEGPTAIIEMFVFLGLLMVGVIWAWREGSLRWV</sequence>
<evidence type="ECO:0000256" key="7">
    <source>
        <dbReference type="RuleBase" id="RU003639"/>
    </source>
</evidence>
<keyword evidence="10" id="KW-1185">Reference proteome</keyword>
<dbReference type="RefSeq" id="WP_343926122.1">
    <property type="nucleotide sequence ID" value="NZ_BAAAKW010000054.1"/>
</dbReference>
<evidence type="ECO:0000313" key="9">
    <source>
        <dbReference type="EMBL" id="GAA1223925.1"/>
    </source>
</evidence>
<evidence type="ECO:0000256" key="5">
    <source>
        <dbReference type="ARBA" id="ARBA00022989"/>
    </source>
</evidence>
<gene>
    <name evidence="9" type="primary">ndhC</name>
    <name evidence="9" type="ORF">GCM10009655_23710</name>
</gene>